<keyword evidence="3" id="KW-0614">Plasmid</keyword>
<evidence type="ECO:0000313" key="4">
    <source>
        <dbReference type="Proteomes" id="UP000611459"/>
    </source>
</evidence>
<evidence type="ECO:0000313" key="6">
    <source>
        <dbReference type="Proteomes" id="UP001220209"/>
    </source>
</evidence>
<dbReference type="EMBL" id="JAGEMX010000027">
    <property type="protein sequence ID" value="MBO1835192.1"/>
    <property type="molecule type" value="Genomic_DNA"/>
</dbReference>
<evidence type="ECO:0000313" key="3">
    <source>
        <dbReference type="EMBL" id="WFN24164.1"/>
    </source>
</evidence>
<dbReference type="Proteomes" id="UP000611459">
    <property type="component" value="Unassembled WGS sequence"/>
</dbReference>
<organism evidence="1 4">
    <name type="scientific">Burkholderia contaminans</name>
    <dbReference type="NCBI Taxonomy" id="488447"/>
    <lineage>
        <taxon>Bacteria</taxon>
        <taxon>Pseudomonadati</taxon>
        <taxon>Pseudomonadota</taxon>
        <taxon>Betaproteobacteria</taxon>
        <taxon>Burkholderiales</taxon>
        <taxon>Burkholderiaceae</taxon>
        <taxon>Burkholderia</taxon>
        <taxon>Burkholderia cepacia complex</taxon>
    </lineage>
</organism>
<evidence type="ECO:0000313" key="2">
    <source>
        <dbReference type="EMBL" id="MBO1835192.1"/>
    </source>
</evidence>
<evidence type="ECO:0000313" key="1">
    <source>
        <dbReference type="EMBL" id="MBK1935550.1"/>
    </source>
</evidence>
<gene>
    <name evidence="2" type="ORF">J4M89_38005</name>
    <name evidence="1" type="ORF">JIN94_37285</name>
    <name evidence="3" type="ORF">LXE91_43130</name>
</gene>
<geneLocation type="plasmid" evidence="3 6">
    <name>unnamed4</name>
</geneLocation>
<dbReference type="EMBL" id="CP090646">
    <property type="protein sequence ID" value="WFN24164.1"/>
    <property type="molecule type" value="Genomic_DNA"/>
</dbReference>
<dbReference type="Proteomes" id="UP000664048">
    <property type="component" value="Unassembled WGS sequence"/>
</dbReference>
<dbReference type="EMBL" id="JAENIB010000033">
    <property type="protein sequence ID" value="MBK1935550.1"/>
    <property type="molecule type" value="Genomic_DNA"/>
</dbReference>
<dbReference type="Proteomes" id="UP001220209">
    <property type="component" value="Plasmid unnamed4"/>
</dbReference>
<keyword evidence="5" id="KW-1185">Reference proteome</keyword>
<protein>
    <submittedName>
        <fullName evidence="1">Uncharacterized protein</fullName>
    </submittedName>
</protein>
<sequence>MTLLIRLLMVGLLGLGLFFGYIKWGEPTLRAMQAEEQHGPASGTVPREISRLFGKYTASNSNGRYVLILDGSGAELRFTDNKRQEYAYRGHYTVDGNSLEVAWAEQRNGTSWVSMQTVADKMRVTSADTIAAAEGTFTRAKN</sequence>
<dbReference type="RefSeq" id="WP_039341467.1">
    <property type="nucleotide sequence ID" value="NZ_CABVQA010000069.1"/>
</dbReference>
<accession>A0A1E3FN35</accession>
<dbReference type="AlphaFoldDB" id="A0A1E3FN35"/>
<dbReference type="OrthoDB" id="9964525at2"/>
<proteinExistence type="predicted"/>
<reference evidence="1" key="1">
    <citation type="submission" date="2021-01" db="EMBL/GenBank/DDBJ databases">
        <title>Outbreak of Burkholderia contaminns endophthalmitis traced to a clinical ventilation system.</title>
        <authorList>
            <person name="Lipuma J."/>
            <person name="Spilker T."/>
            <person name="Kratholm J."/>
        </authorList>
    </citation>
    <scope>NUCLEOTIDE SEQUENCE</scope>
    <source>
        <strain evidence="1">HI4954</strain>
    </source>
</reference>
<reference evidence="2 5" key="2">
    <citation type="submission" date="2021-03" db="EMBL/GenBank/DDBJ databases">
        <title>Clinical course, treatment and visual outcome of an outbreak of Burkholderia contaminans endophthalmitis following cataract surgery.</title>
        <authorList>
            <person name="Lind C."/>
            <person name="Olsen K."/>
            <person name="Angelsen N.K."/>
            <person name="Krefting E.A."/>
            <person name="Fossen K."/>
            <person name="Gravningen K."/>
            <person name="Depoorter E."/>
            <person name="Vandamme P."/>
            <person name="Bertelsen G."/>
        </authorList>
    </citation>
    <scope>NUCLEOTIDE SEQUENCE [LARGE SCALE GENOMIC DNA]</scope>
    <source>
        <strain evidence="2 5">51242556</strain>
    </source>
</reference>
<evidence type="ECO:0000313" key="5">
    <source>
        <dbReference type="Proteomes" id="UP000664048"/>
    </source>
</evidence>
<reference evidence="3 6" key="3">
    <citation type="submission" date="2021-12" db="EMBL/GenBank/DDBJ databases">
        <title>Genomic and phenotypic characterization of three Burkholderia contaminans isolates recovered from different sources.</title>
        <authorList>
            <person name="Lopez De Volder A."/>
            <person name="Fan Y."/>
            <person name="Nunvar J."/>
            <person name="Herrera T."/>
            <person name="Timp W."/>
            <person name="Degrossi J."/>
        </authorList>
    </citation>
    <scope>NUCLEOTIDE SEQUENCE [LARGE SCALE GENOMIC DNA]</scope>
    <source>
        <strain evidence="3 6">LMG 23361</strain>
        <plasmid evidence="3 6">unnamed4</plasmid>
    </source>
</reference>
<name>A0A1E3FN35_9BURK</name>